<proteinExistence type="predicted"/>
<dbReference type="InterPro" id="IPR013766">
    <property type="entry name" value="Thioredoxin_domain"/>
</dbReference>
<reference evidence="2 3" key="1">
    <citation type="submission" date="2017-09" db="EMBL/GenBank/DDBJ databases">
        <title>Sphingomonas spermidinifaciens 9NM-10, whole genome shotgun sequence.</title>
        <authorList>
            <person name="Feng G."/>
            <person name="Zhu H."/>
        </authorList>
    </citation>
    <scope>NUCLEOTIDE SEQUENCE [LARGE SCALE GENOMIC DNA]</scope>
    <source>
        <strain evidence="2 3">9NM-10</strain>
    </source>
</reference>
<dbReference type="EMBL" id="NWMW01000002">
    <property type="protein sequence ID" value="PCD02086.1"/>
    <property type="molecule type" value="Genomic_DNA"/>
</dbReference>
<gene>
    <name evidence="2" type="ORF">COC42_11430</name>
</gene>
<evidence type="ECO:0000259" key="1">
    <source>
        <dbReference type="PROSITE" id="PS51352"/>
    </source>
</evidence>
<organism evidence="2 3">
    <name type="scientific">Sphingomonas spermidinifaciens</name>
    <dbReference type="NCBI Taxonomy" id="1141889"/>
    <lineage>
        <taxon>Bacteria</taxon>
        <taxon>Pseudomonadati</taxon>
        <taxon>Pseudomonadota</taxon>
        <taxon>Alphaproteobacteria</taxon>
        <taxon>Sphingomonadales</taxon>
        <taxon>Sphingomonadaceae</taxon>
        <taxon>Sphingomonas</taxon>
    </lineage>
</organism>
<comment type="caution">
    <text evidence="2">The sequence shown here is derived from an EMBL/GenBank/DDBJ whole genome shotgun (WGS) entry which is preliminary data.</text>
</comment>
<dbReference type="Proteomes" id="UP000218366">
    <property type="component" value="Unassembled WGS sequence"/>
</dbReference>
<dbReference type="Gene3D" id="3.40.30.10">
    <property type="entry name" value="Glutaredoxin"/>
    <property type="match status" value="1"/>
</dbReference>
<dbReference type="PROSITE" id="PS51352">
    <property type="entry name" value="THIOREDOXIN_2"/>
    <property type="match status" value="1"/>
</dbReference>
<dbReference type="InterPro" id="IPR036249">
    <property type="entry name" value="Thioredoxin-like_sf"/>
</dbReference>
<evidence type="ECO:0000313" key="3">
    <source>
        <dbReference type="Proteomes" id="UP000218366"/>
    </source>
</evidence>
<protein>
    <submittedName>
        <fullName evidence="2">Methylamine utilization protein MauD</fullName>
    </submittedName>
</protein>
<keyword evidence="3" id="KW-1185">Reference proteome</keyword>
<dbReference type="RefSeq" id="WP_096343464.1">
    <property type="nucleotide sequence ID" value="NZ_NWMW01000002.1"/>
</dbReference>
<accession>A0A2A4B374</accession>
<sequence>MIVLLAITQGITLILLVAVAAALLAVARQVGVLHERVAPAGALTPRQGPAVGTPAPRIQTTTLDGDAIEIGGALRPGARRLLFFVSAQCPICKKLIPFARSFAKAEGIELVFAGDDDAARQARLVADHGLLGYAFVNDGSLGRAFAVDKLPHAVLLGDDGTLLARGLVNSREHLESMVVSHESGMASVQDYLKARLAKPA</sequence>
<dbReference type="SUPFAM" id="SSF52833">
    <property type="entry name" value="Thioredoxin-like"/>
    <property type="match status" value="1"/>
</dbReference>
<dbReference type="AlphaFoldDB" id="A0A2A4B374"/>
<dbReference type="OrthoDB" id="462848at2"/>
<evidence type="ECO:0000313" key="2">
    <source>
        <dbReference type="EMBL" id="PCD02086.1"/>
    </source>
</evidence>
<feature type="domain" description="Thioredoxin" evidence="1">
    <location>
        <begin position="49"/>
        <end position="183"/>
    </location>
</feature>
<name>A0A2A4B374_9SPHN</name>